<dbReference type="EMBL" id="JH712726">
    <property type="protein sequence ID" value="EFO18481.1"/>
    <property type="molecule type" value="Genomic_DNA"/>
</dbReference>
<feature type="non-terminal residue" evidence="2">
    <location>
        <position position="160"/>
    </location>
</feature>
<keyword evidence="1" id="KW-0812">Transmembrane</keyword>
<proteinExistence type="predicted"/>
<sequence>AAQCAGFLLLAIYTLYYTITYKNQTFNRKFDQVLMTVSIFIGIIISTWSWIVTAKCHNYLKQQNNNSNGAYNDVCRRRLFKTDDKIFTLIAFPSLFLSLFLIIASSYLLAITVTEVRHALSNTEDVMLQVMDSVLVCLMPTNIMNRICMTDDKIIPCEKN</sequence>
<evidence type="ECO:0000256" key="1">
    <source>
        <dbReference type="SAM" id="Phobius"/>
    </source>
</evidence>
<feature type="transmembrane region" description="Helical" evidence="1">
    <location>
        <begin position="86"/>
        <end position="114"/>
    </location>
</feature>
<gene>
    <name evidence="2" type="ORF">LOAG_10015</name>
</gene>
<name>A0A1S0TQL8_LOALO</name>
<feature type="non-terminal residue" evidence="2">
    <location>
        <position position="1"/>
    </location>
</feature>
<keyword evidence="1" id="KW-0472">Membrane</keyword>
<organism evidence="2">
    <name type="scientific">Loa loa</name>
    <name type="common">Eye worm</name>
    <name type="synonym">Filaria loa</name>
    <dbReference type="NCBI Taxonomy" id="7209"/>
    <lineage>
        <taxon>Eukaryota</taxon>
        <taxon>Metazoa</taxon>
        <taxon>Ecdysozoa</taxon>
        <taxon>Nematoda</taxon>
        <taxon>Chromadorea</taxon>
        <taxon>Rhabditida</taxon>
        <taxon>Spirurina</taxon>
        <taxon>Spiruromorpha</taxon>
        <taxon>Filarioidea</taxon>
        <taxon>Onchocercidae</taxon>
        <taxon>Loa</taxon>
    </lineage>
</organism>
<feature type="transmembrane region" description="Helical" evidence="1">
    <location>
        <begin position="33"/>
        <end position="52"/>
    </location>
</feature>
<dbReference type="RefSeq" id="XP_003145589.1">
    <property type="nucleotide sequence ID" value="XM_003145541.1"/>
</dbReference>
<dbReference type="OrthoDB" id="8173727at2759"/>
<protein>
    <submittedName>
        <fullName evidence="2">Uncharacterized protein</fullName>
    </submittedName>
</protein>
<evidence type="ECO:0000313" key="2">
    <source>
        <dbReference type="EMBL" id="EFO18481.1"/>
    </source>
</evidence>
<reference evidence="2" key="1">
    <citation type="submission" date="2012-04" db="EMBL/GenBank/DDBJ databases">
        <title>The Genome Sequence of Loa loa.</title>
        <authorList>
            <consortium name="The Broad Institute Genome Sequencing Platform"/>
            <consortium name="Broad Institute Genome Sequencing Center for Infectious Disease"/>
            <person name="Nutman T.B."/>
            <person name="Fink D.L."/>
            <person name="Russ C."/>
            <person name="Young S."/>
            <person name="Zeng Q."/>
            <person name="Gargeya S."/>
            <person name="Alvarado L."/>
            <person name="Berlin A."/>
            <person name="Chapman S.B."/>
            <person name="Chen Z."/>
            <person name="Freedman E."/>
            <person name="Gellesch M."/>
            <person name="Goldberg J."/>
            <person name="Griggs A."/>
            <person name="Gujja S."/>
            <person name="Heilman E.R."/>
            <person name="Heiman D."/>
            <person name="Howarth C."/>
            <person name="Mehta T."/>
            <person name="Neiman D."/>
            <person name="Pearson M."/>
            <person name="Roberts A."/>
            <person name="Saif S."/>
            <person name="Shea T."/>
            <person name="Shenoy N."/>
            <person name="Sisk P."/>
            <person name="Stolte C."/>
            <person name="Sykes S."/>
            <person name="White J."/>
            <person name="Yandava C."/>
            <person name="Haas B."/>
            <person name="Henn M.R."/>
            <person name="Nusbaum C."/>
            <person name="Birren B."/>
        </authorList>
    </citation>
    <scope>NUCLEOTIDE SEQUENCE [LARGE SCALE GENOMIC DNA]</scope>
</reference>
<dbReference type="GeneID" id="9947455"/>
<dbReference type="KEGG" id="loa:LOAG_10015"/>
<keyword evidence="1" id="KW-1133">Transmembrane helix</keyword>
<dbReference type="CTD" id="9947455"/>
<dbReference type="AlphaFoldDB" id="A0A1S0TQL8"/>
<dbReference type="InParanoid" id="A0A1S0TQL8"/>
<accession>A0A1S0TQL8</accession>